<dbReference type="Proteomes" id="UP000215914">
    <property type="component" value="Unassembled WGS sequence"/>
</dbReference>
<comment type="similarity">
    <text evidence="1">Belongs to the universal ribosomal protein uL10 family.</text>
</comment>
<evidence type="ECO:0000313" key="3">
    <source>
        <dbReference type="Proteomes" id="UP000215914"/>
    </source>
</evidence>
<organism evidence="2 3">
    <name type="scientific">Helianthus annuus</name>
    <name type="common">Common sunflower</name>
    <dbReference type="NCBI Taxonomy" id="4232"/>
    <lineage>
        <taxon>Eukaryota</taxon>
        <taxon>Viridiplantae</taxon>
        <taxon>Streptophyta</taxon>
        <taxon>Embryophyta</taxon>
        <taxon>Tracheophyta</taxon>
        <taxon>Spermatophyta</taxon>
        <taxon>Magnoliopsida</taxon>
        <taxon>eudicotyledons</taxon>
        <taxon>Gunneridae</taxon>
        <taxon>Pentapetalae</taxon>
        <taxon>asterids</taxon>
        <taxon>campanulids</taxon>
        <taxon>Asterales</taxon>
        <taxon>Asteraceae</taxon>
        <taxon>Asteroideae</taxon>
        <taxon>Heliantheae alliance</taxon>
        <taxon>Heliantheae</taxon>
        <taxon>Helianthus</taxon>
    </lineage>
</organism>
<protein>
    <submittedName>
        <fullName evidence="2">Uncharacterized protein</fullName>
    </submittedName>
</protein>
<evidence type="ECO:0000256" key="1">
    <source>
        <dbReference type="ARBA" id="ARBA00008889"/>
    </source>
</evidence>
<reference evidence="2" key="2">
    <citation type="submission" date="2020-06" db="EMBL/GenBank/DDBJ databases">
        <title>Helianthus annuus Genome sequencing and assembly Release 2.</title>
        <authorList>
            <person name="Gouzy J."/>
            <person name="Langlade N."/>
            <person name="Munos S."/>
        </authorList>
    </citation>
    <scope>NUCLEOTIDE SEQUENCE</scope>
    <source>
        <tissue evidence="2">Leaves</tissue>
    </source>
</reference>
<reference evidence="2" key="1">
    <citation type="journal article" date="2017" name="Nature">
        <title>The sunflower genome provides insights into oil metabolism, flowering and Asterid evolution.</title>
        <authorList>
            <person name="Badouin H."/>
            <person name="Gouzy J."/>
            <person name="Grassa C.J."/>
            <person name="Murat F."/>
            <person name="Staton S.E."/>
            <person name="Cottret L."/>
            <person name="Lelandais-Briere C."/>
            <person name="Owens G.L."/>
            <person name="Carrere S."/>
            <person name="Mayjonade B."/>
            <person name="Legrand L."/>
            <person name="Gill N."/>
            <person name="Kane N.C."/>
            <person name="Bowers J.E."/>
            <person name="Hubner S."/>
            <person name="Bellec A."/>
            <person name="Berard A."/>
            <person name="Berges H."/>
            <person name="Blanchet N."/>
            <person name="Boniface M.C."/>
            <person name="Brunel D."/>
            <person name="Catrice O."/>
            <person name="Chaidir N."/>
            <person name="Claudel C."/>
            <person name="Donnadieu C."/>
            <person name="Faraut T."/>
            <person name="Fievet G."/>
            <person name="Helmstetter N."/>
            <person name="King M."/>
            <person name="Knapp S.J."/>
            <person name="Lai Z."/>
            <person name="Le Paslier M.C."/>
            <person name="Lippi Y."/>
            <person name="Lorenzon L."/>
            <person name="Mandel J.R."/>
            <person name="Marage G."/>
            <person name="Marchand G."/>
            <person name="Marquand E."/>
            <person name="Bret-Mestries E."/>
            <person name="Morien E."/>
            <person name="Nambeesan S."/>
            <person name="Nguyen T."/>
            <person name="Pegot-Espagnet P."/>
            <person name="Pouilly N."/>
            <person name="Raftis F."/>
            <person name="Sallet E."/>
            <person name="Schiex T."/>
            <person name="Thomas J."/>
            <person name="Vandecasteele C."/>
            <person name="Vares D."/>
            <person name="Vear F."/>
            <person name="Vautrin S."/>
            <person name="Crespi M."/>
            <person name="Mangin B."/>
            <person name="Burke J.M."/>
            <person name="Salse J."/>
            <person name="Munos S."/>
            <person name="Vincourt P."/>
            <person name="Rieseberg L.H."/>
            <person name="Langlade N.B."/>
        </authorList>
    </citation>
    <scope>NUCLEOTIDE SEQUENCE</scope>
    <source>
        <tissue evidence="2">Leaves</tissue>
    </source>
</reference>
<keyword evidence="3" id="KW-1185">Reference proteome</keyword>
<evidence type="ECO:0000313" key="2">
    <source>
        <dbReference type="EMBL" id="KAF5794231.1"/>
    </source>
</evidence>
<sequence length="146" mass="16786">MVKNSFMRRSLEIHAPSTGKPAFVGAIPHISGKVGLILTACDPEEVSETVARYKLQPLVFSSMDIGIWDVFPLAVVAGFSYEFAHQMKWFFKVEDLFQNKEIHKLFMCIPILKSLYLSKFYYNSIDNLYNLIVFVNEWILLDDQLG</sequence>
<proteinExistence type="inferred from homology"/>
<comment type="caution">
    <text evidence="2">The sequence shown here is derived from an EMBL/GenBank/DDBJ whole genome shotgun (WGS) entry which is preliminary data.</text>
</comment>
<dbReference type="EMBL" id="MNCJ02000323">
    <property type="protein sequence ID" value="KAF5794231.1"/>
    <property type="molecule type" value="Genomic_DNA"/>
</dbReference>
<dbReference type="AlphaFoldDB" id="A0A9K3IC82"/>
<name>A0A9K3IC82_HELAN</name>
<dbReference type="Gene3D" id="3.30.70.1730">
    <property type="match status" value="1"/>
</dbReference>
<dbReference type="Gramene" id="mRNA:HanXRQr2_Chr08g0325801">
    <property type="protein sequence ID" value="CDS:HanXRQr2_Chr08g0325801.1"/>
    <property type="gene ID" value="HanXRQr2_Chr08g0325801"/>
</dbReference>
<dbReference type="InterPro" id="IPR043141">
    <property type="entry name" value="Ribosomal_uL10-like_sf"/>
</dbReference>
<gene>
    <name evidence="2" type="ORF">HanXRQr2_Chr08g0325801</name>
</gene>
<accession>A0A9K3IC82</accession>